<evidence type="ECO:0000256" key="1">
    <source>
        <dbReference type="ARBA" id="ARBA00006987"/>
    </source>
</evidence>
<dbReference type="PANTHER" id="PTHR42928:SF5">
    <property type="entry name" value="BLR1237 PROTEIN"/>
    <property type="match status" value="1"/>
</dbReference>
<sequence>MDRRVFNLSRRNLIAAAAGSFVIPVAAQGFPSRAIRIVVPYPAGGTTDILARLIGPKLQEALGQTVIVENKAGAATNLGAEFVARAPADGHTILLGTNVTFSVNPHLYRGLSFNAQRDFTPLVPIALTQTVLLVHPSVRAHSVRDLIALAKEQPGKLSYGSYGSGSLAHLAAAQFATMAGIEMNHVPYKGSAPAMTDLIGGHIQLMFDNIVTALPNAKAGSVRALAVSGARRSLAAPELPTVAESALKGYEVAGWFGFAAPAATSSVVAERISEEINKILALKEIRDRIIASGAEPMIYSPQEFVRFIQSDYLRAGELVRVSGAKAE</sequence>
<dbReference type="KEGG" id="hcz:G9Q37_13995"/>
<dbReference type="SUPFAM" id="SSF53850">
    <property type="entry name" value="Periplasmic binding protein-like II"/>
    <property type="match status" value="1"/>
</dbReference>
<proteinExistence type="inferred from homology"/>
<organism evidence="2 3">
    <name type="scientific">Hydrogenophaga crocea</name>
    <dbReference type="NCBI Taxonomy" id="2716225"/>
    <lineage>
        <taxon>Bacteria</taxon>
        <taxon>Pseudomonadati</taxon>
        <taxon>Pseudomonadota</taxon>
        <taxon>Betaproteobacteria</taxon>
        <taxon>Burkholderiales</taxon>
        <taxon>Comamonadaceae</taxon>
        <taxon>Hydrogenophaga</taxon>
    </lineage>
</organism>
<evidence type="ECO:0000313" key="2">
    <source>
        <dbReference type="EMBL" id="QIM53182.1"/>
    </source>
</evidence>
<dbReference type="InterPro" id="IPR005064">
    <property type="entry name" value="BUG"/>
</dbReference>
<reference evidence="2 3" key="1">
    <citation type="submission" date="2020-03" db="EMBL/GenBank/DDBJ databases">
        <title>Hydrogenophaga sp. nov. isolated from cyanobacterial mat.</title>
        <authorList>
            <person name="Thorat V."/>
            <person name="Kirdat K."/>
            <person name="Tiwarekar B."/>
            <person name="Costa E.D."/>
            <person name="Yadav A."/>
        </authorList>
    </citation>
    <scope>NUCLEOTIDE SEQUENCE [LARGE SCALE GENOMIC DNA]</scope>
    <source>
        <strain evidence="2 3">BA0156</strain>
    </source>
</reference>
<dbReference type="EMBL" id="CP049989">
    <property type="protein sequence ID" value="QIM53182.1"/>
    <property type="molecule type" value="Genomic_DNA"/>
</dbReference>
<dbReference type="Pfam" id="PF03401">
    <property type="entry name" value="TctC"/>
    <property type="match status" value="1"/>
</dbReference>
<dbReference type="PIRSF" id="PIRSF017082">
    <property type="entry name" value="YflP"/>
    <property type="match status" value="1"/>
</dbReference>
<protein>
    <submittedName>
        <fullName evidence="2">Tripartite tricarboxylate transporter substrate binding protein</fullName>
    </submittedName>
</protein>
<dbReference type="InterPro" id="IPR042100">
    <property type="entry name" value="Bug_dom1"/>
</dbReference>
<dbReference type="Gene3D" id="3.40.190.150">
    <property type="entry name" value="Bordetella uptake gene, domain 1"/>
    <property type="match status" value="1"/>
</dbReference>
<dbReference type="CDD" id="cd13578">
    <property type="entry name" value="PBP2_Bug27"/>
    <property type="match status" value="1"/>
</dbReference>
<dbReference type="Gene3D" id="3.40.190.10">
    <property type="entry name" value="Periplasmic binding protein-like II"/>
    <property type="match status" value="1"/>
</dbReference>
<evidence type="ECO:0000313" key="3">
    <source>
        <dbReference type="Proteomes" id="UP000503162"/>
    </source>
</evidence>
<name>A0A6G8IIX8_9BURK</name>
<accession>A0A6G8IIX8</accession>
<dbReference type="RefSeq" id="WP_166228004.1">
    <property type="nucleotide sequence ID" value="NZ_CP049989.1"/>
</dbReference>
<keyword evidence="3" id="KW-1185">Reference proteome</keyword>
<dbReference type="AlphaFoldDB" id="A0A6G8IIX8"/>
<comment type="similarity">
    <text evidence="1">Belongs to the UPF0065 (bug) family.</text>
</comment>
<dbReference type="Proteomes" id="UP000503162">
    <property type="component" value="Chromosome"/>
</dbReference>
<gene>
    <name evidence="2" type="ORF">G9Q37_13995</name>
</gene>
<dbReference type="PANTHER" id="PTHR42928">
    <property type="entry name" value="TRICARBOXYLATE-BINDING PROTEIN"/>
    <property type="match status" value="1"/>
</dbReference>